<dbReference type="InterPro" id="IPR036188">
    <property type="entry name" value="FAD/NAD-bd_sf"/>
</dbReference>
<reference evidence="1 2" key="1">
    <citation type="submission" date="2015-11" db="EMBL/GenBank/DDBJ databases">
        <title>Genomic analysis of 38 Legionella species identifies large and diverse effector repertoires.</title>
        <authorList>
            <person name="Burstein D."/>
            <person name="Amaro F."/>
            <person name="Zusman T."/>
            <person name="Lifshitz Z."/>
            <person name="Cohen O."/>
            <person name="Gilbert J.A."/>
            <person name="Pupko T."/>
            <person name="Shuman H.A."/>
            <person name="Segal G."/>
        </authorList>
    </citation>
    <scope>NUCLEOTIDE SEQUENCE [LARGE SCALE GENOMIC DNA]</scope>
    <source>
        <strain evidence="1 2">Bercovier 4</strain>
    </source>
</reference>
<gene>
    <name evidence="1" type="ORF">Lisr_0220</name>
</gene>
<dbReference type="PATRIC" id="fig|454.4.peg.229"/>
<proteinExistence type="predicted"/>
<dbReference type="Gene3D" id="3.50.50.60">
    <property type="entry name" value="FAD/NAD(P)-binding domain"/>
    <property type="match status" value="1"/>
</dbReference>
<keyword evidence="2" id="KW-1185">Reference proteome</keyword>
<dbReference type="OrthoDB" id="9766632at2"/>
<comment type="caution">
    <text evidence="1">The sequence shown here is derived from an EMBL/GenBank/DDBJ whole genome shotgun (WGS) entry which is preliminary data.</text>
</comment>
<dbReference type="Pfam" id="PF13450">
    <property type="entry name" value="NAD_binding_8"/>
    <property type="match status" value="1"/>
</dbReference>
<dbReference type="EMBL" id="LNYH01000005">
    <property type="protein sequence ID" value="KTD34042.1"/>
    <property type="molecule type" value="Genomic_DNA"/>
</dbReference>
<dbReference type="SUPFAM" id="SSF51905">
    <property type="entry name" value="FAD/NAD(P)-binding domain"/>
    <property type="match status" value="1"/>
</dbReference>
<protein>
    <submittedName>
        <fullName evidence="1">Protoporphyrinogen oxidase</fullName>
    </submittedName>
</protein>
<name>A0A0W0WNY6_9GAMM</name>
<dbReference type="Proteomes" id="UP000054761">
    <property type="component" value="Unassembled WGS sequence"/>
</dbReference>
<dbReference type="RefSeq" id="WP_058500610.1">
    <property type="nucleotide sequence ID" value="NZ_CAAAJA010000005.1"/>
</dbReference>
<accession>A0A0W0WNY6</accession>
<sequence>MKELPDTVVIVGAGPSGLFAARQLKMLATEQKKEISIIVLEREDVVGGKCRTYSDPENHELKTEWGAALLAPNYGVVLDQLCLNRFFKFNYSCYAQLTLTSHIF</sequence>
<evidence type="ECO:0000313" key="1">
    <source>
        <dbReference type="EMBL" id="KTD34042.1"/>
    </source>
</evidence>
<dbReference type="STRING" id="454.Lisr_0220"/>
<dbReference type="AlphaFoldDB" id="A0A0W0WNY6"/>
<evidence type="ECO:0000313" key="2">
    <source>
        <dbReference type="Proteomes" id="UP000054761"/>
    </source>
</evidence>
<organism evidence="1 2">
    <name type="scientific">Legionella israelensis</name>
    <dbReference type="NCBI Taxonomy" id="454"/>
    <lineage>
        <taxon>Bacteria</taxon>
        <taxon>Pseudomonadati</taxon>
        <taxon>Pseudomonadota</taxon>
        <taxon>Gammaproteobacteria</taxon>
        <taxon>Legionellales</taxon>
        <taxon>Legionellaceae</taxon>
        <taxon>Legionella</taxon>
    </lineage>
</organism>